<dbReference type="HOGENOM" id="CLU_764241_0_0_2"/>
<reference evidence="2 3" key="1">
    <citation type="journal article" date="2011" name="J. Bacteriol.">
        <title>Complete genome sequence of 'Vulcanisaeta moutnovskia' strain 768-28, a novel member of the hyperthermophilic crenarchaeal genus vulcanisaeta.</title>
        <authorList>
            <person name="Gumerov V.M."/>
            <person name="Mardanov A.V."/>
            <person name="Beletsky A.V."/>
            <person name="Prokofeva M.I."/>
            <person name="Bonch-Osmolovskaya E.A."/>
            <person name="Ravin N.V."/>
            <person name="Skryabin K.G."/>
        </authorList>
    </citation>
    <scope>NUCLEOTIDE SEQUENCE [LARGE SCALE GENOMIC DNA]</scope>
    <source>
        <strain evidence="2 3">768-28</strain>
    </source>
</reference>
<feature type="transmembrane region" description="Helical" evidence="1">
    <location>
        <begin position="156"/>
        <end position="172"/>
    </location>
</feature>
<accession>F0QXP4</accession>
<keyword evidence="1" id="KW-0472">Membrane</keyword>
<keyword evidence="1" id="KW-1133">Transmembrane helix</keyword>
<evidence type="ECO:0000256" key="1">
    <source>
        <dbReference type="SAM" id="Phobius"/>
    </source>
</evidence>
<keyword evidence="1" id="KW-0812">Transmembrane</keyword>
<feature type="transmembrane region" description="Helical" evidence="1">
    <location>
        <begin position="56"/>
        <end position="82"/>
    </location>
</feature>
<dbReference type="EMBL" id="CP002529">
    <property type="protein sequence ID" value="ADY01207.1"/>
    <property type="molecule type" value="Genomic_DNA"/>
</dbReference>
<sequence length="362" mass="41235">MHYRLVTEVGRVDYELISKAFSELLNMNTVDVKEVIQRVIDEIVKELFGNNLMKKIINIMIFALSIYIPYILILSLPILLISMSYPQLFNYVTAVLAVFIVSAIFSIIMIINEMSKGERLEIEIAGGVAQSMLTNILNRSLMYRGIAERMKIRKKAVYILMIFAILLTPMIIRSGETKQRNHPMIGLVIEYDENSIKSASKRACIDLIHDLVRKLGLGTILLMEGERIKKLLNALGFNHEQVINACKSKQCEYEGDNFSESLVLDCLGVTIVKCFINTIINKSDGPIKVSDGKFTMAYMVKLHLNNVRVSEQFEKYEQKIRDHAYRIRALVYEVPCSGEFNIYVIITINSTEYNLALAKALV</sequence>
<proteinExistence type="predicted"/>
<evidence type="ECO:0000313" key="2">
    <source>
        <dbReference type="EMBL" id="ADY01207.1"/>
    </source>
</evidence>
<dbReference type="GeneID" id="10288652"/>
<dbReference type="STRING" id="985053.VMUT_1000"/>
<protein>
    <submittedName>
        <fullName evidence="2">Uncharacterized protein</fullName>
    </submittedName>
</protein>
<dbReference type="AlphaFoldDB" id="F0QXP4"/>
<dbReference type="RefSeq" id="WP_013604369.1">
    <property type="nucleotide sequence ID" value="NC_015151.1"/>
</dbReference>
<dbReference type="KEGG" id="vmo:VMUT_1000"/>
<name>F0QXP4_VULM7</name>
<feature type="transmembrane region" description="Helical" evidence="1">
    <location>
        <begin position="88"/>
        <end position="111"/>
    </location>
</feature>
<organism evidence="2 3">
    <name type="scientific">Vulcanisaeta moutnovskia (strain 768-28)</name>
    <dbReference type="NCBI Taxonomy" id="985053"/>
    <lineage>
        <taxon>Archaea</taxon>
        <taxon>Thermoproteota</taxon>
        <taxon>Thermoprotei</taxon>
        <taxon>Thermoproteales</taxon>
        <taxon>Thermoproteaceae</taxon>
        <taxon>Vulcanisaeta</taxon>
    </lineage>
</organism>
<evidence type="ECO:0000313" key="3">
    <source>
        <dbReference type="Proteomes" id="UP000007485"/>
    </source>
</evidence>
<keyword evidence="3" id="KW-1185">Reference proteome</keyword>
<dbReference type="Proteomes" id="UP000007485">
    <property type="component" value="Chromosome"/>
</dbReference>
<gene>
    <name evidence="2" type="ordered locus">VMUT_1000</name>
</gene>